<dbReference type="GeneID" id="64593952"/>
<reference evidence="2" key="1">
    <citation type="journal article" date="2020" name="New Phytol.">
        <title>Comparative genomics reveals dynamic genome evolution in host specialist ectomycorrhizal fungi.</title>
        <authorList>
            <person name="Lofgren L.A."/>
            <person name="Nguyen N.H."/>
            <person name="Vilgalys R."/>
            <person name="Ruytinx J."/>
            <person name="Liao H.L."/>
            <person name="Branco S."/>
            <person name="Kuo A."/>
            <person name="LaButti K."/>
            <person name="Lipzen A."/>
            <person name="Andreopoulos W."/>
            <person name="Pangilinan J."/>
            <person name="Riley R."/>
            <person name="Hundley H."/>
            <person name="Na H."/>
            <person name="Barry K."/>
            <person name="Grigoriev I.V."/>
            <person name="Stajich J.E."/>
            <person name="Kennedy P.G."/>
        </authorList>
    </citation>
    <scope>NUCLEOTIDE SEQUENCE</scope>
    <source>
        <strain evidence="2">S12</strain>
    </source>
</reference>
<keyword evidence="3" id="KW-1185">Reference proteome</keyword>
<comment type="caution">
    <text evidence="2">The sequence shown here is derived from an EMBL/GenBank/DDBJ whole genome shotgun (WGS) entry which is preliminary data.</text>
</comment>
<gene>
    <name evidence="2" type="ORF">HD556DRAFT_1308745</name>
</gene>
<dbReference type="Proteomes" id="UP000719766">
    <property type="component" value="Unassembled WGS sequence"/>
</dbReference>
<feature type="compositionally biased region" description="Polar residues" evidence="1">
    <location>
        <begin position="145"/>
        <end position="156"/>
    </location>
</feature>
<dbReference type="EMBL" id="JABBWE010000031">
    <property type="protein sequence ID" value="KAG1793316.1"/>
    <property type="molecule type" value="Genomic_DNA"/>
</dbReference>
<feature type="region of interest" description="Disordered" evidence="1">
    <location>
        <begin position="1"/>
        <end position="209"/>
    </location>
</feature>
<proteinExistence type="predicted"/>
<dbReference type="OrthoDB" id="2655641at2759"/>
<sequence length="495" mass="55109">MPLVTRSGHRTKAPPPPDYVRTYASKDQKAAKSDADDNQASTRTMRKQTRSRAGPESVMNTQTQDRLHPRPKARPLPRSERSDPMTSSAEEDIFFSNFSKRSSLGRKKRSDVNEGPEVQLSDTADRSTNGTDGDVPSAGLEEDGTSNAANEDSVLSDSECGGATATNEGERSDGECSGAAATDEGERSDGECGGVAATNEGERDADKVPDQKVLEDLEAVCAVILEALQNPQPNTFVINDVTPAEYAVTLAFILEEPDCGIRAKFNYFQDMQELQIMAPLPIHKQPTTHLFKAITRYTDTIPYDIRLIDNNEDDDEAEIEIPRPIIKWVGECRLSSDDNSMIRKLRLMTDSSRETEYALMISLRERSQWQQPKDNSLASKVLRASPTMDYEDFIPCHIKRSLRFGPVIIQSHVWIDMCEVRYTVFKCGADSHFDFNSKNVQTFAEGTIYPEIKMGDIEHILSEAAKSLKEYIISLMEGMGLEEPAIQSVRESHPV</sequence>
<evidence type="ECO:0000313" key="2">
    <source>
        <dbReference type="EMBL" id="KAG1793316.1"/>
    </source>
</evidence>
<evidence type="ECO:0000313" key="3">
    <source>
        <dbReference type="Proteomes" id="UP000719766"/>
    </source>
</evidence>
<feature type="compositionally biased region" description="Polar residues" evidence="1">
    <location>
        <begin position="120"/>
        <end position="131"/>
    </location>
</feature>
<feature type="compositionally biased region" description="Basic and acidic residues" evidence="1">
    <location>
        <begin position="200"/>
        <end position="209"/>
    </location>
</feature>
<evidence type="ECO:0000256" key="1">
    <source>
        <dbReference type="SAM" id="MobiDB-lite"/>
    </source>
</evidence>
<organism evidence="2 3">
    <name type="scientific">Suillus plorans</name>
    <dbReference type="NCBI Taxonomy" id="116603"/>
    <lineage>
        <taxon>Eukaryota</taxon>
        <taxon>Fungi</taxon>
        <taxon>Dikarya</taxon>
        <taxon>Basidiomycota</taxon>
        <taxon>Agaricomycotina</taxon>
        <taxon>Agaricomycetes</taxon>
        <taxon>Agaricomycetidae</taxon>
        <taxon>Boletales</taxon>
        <taxon>Suillineae</taxon>
        <taxon>Suillaceae</taxon>
        <taxon>Suillus</taxon>
    </lineage>
</organism>
<feature type="compositionally biased region" description="Basic and acidic residues" evidence="1">
    <location>
        <begin position="24"/>
        <end position="35"/>
    </location>
</feature>
<protein>
    <submittedName>
        <fullName evidence="2">Uncharacterized protein</fullName>
    </submittedName>
</protein>
<dbReference type="RefSeq" id="XP_041159772.1">
    <property type="nucleotide sequence ID" value="XM_041300188.1"/>
</dbReference>
<dbReference type="AlphaFoldDB" id="A0A9P7DHT6"/>
<name>A0A9P7DHT6_9AGAM</name>
<accession>A0A9P7DHT6</accession>